<keyword evidence="12 13" id="KW-0449">Lipoprotein</keyword>
<dbReference type="EMBL" id="BSPO01000002">
    <property type="protein sequence ID" value="GLS82975.1"/>
    <property type="molecule type" value="Genomic_DNA"/>
</dbReference>
<evidence type="ECO:0000313" key="15">
    <source>
        <dbReference type="EMBL" id="GLS82975.1"/>
    </source>
</evidence>
<evidence type="ECO:0000256" key="9">
    <source>
        <dbReference type="ARBA" id="ARBA00023139"/>
    </source>
</evidence>
<dbReference type="NCBIfam" id="TIGR00548">
    <property type="entry name" value="lolB"/>
    <property type="match status" value="1"/>
</dbReference>
<evidence type="ECO:0000256" key="4">
    <source>
        <dbReference type="ARBA" id="ARBA00016202"/>
    </source>
</evidence>
<comment type="similarity">
    <text evidence="2 13">Belongs to the LolB family.</text>
</comment>
<dbReference type="GO" id="GO:0009279">
    <property type="term" value="C:cell outer membrane"/>
    <property type="evidence" value="ECO:0007669"/>
    <property type="project" value="UniProtKB-SubCell"/>
</dbReference>
<evidence type="ECO:0000256" key="10">
    <source>
        <dbReference type="ARBA" id="ARBA00023186"/>
    </source>
</evidence>
<organism evidence="15 16">
    <name type="scientific">Paraferrimonas haliotis</name>
    <dbReference type="NCBI Taxonomy" id="2013866"/>
    <lineage>
        <taxon>Bacteria</taxon>
        <taxon>Pseudomonadati</taxon>
        <taxon>Pseudomonadota</taxon>
        <taxon>Gammaproteobacteria</taxon>
        <taxon>Alteromonadales</taxon>
        <taxon>Ferrimonadaceae</taxon>
        <taxon>Paraferrimonas</taxon>
    </lineage>
</organism>
<keyword evidence="7 13" id="KW-0653">Protein transport</keyword>
<comment type="subunit">
    <text evidence="3 13">Monomer.</text>
</comment>
<comment type="caution">
    <text evidence="15">The sequence shown here is derived from an EMBL/GenBank/DDBJ whole genome shotgun (WGS) entry which is preliminary data.</text>
</comment>
<dbReference type="InterPro" id="IPR004565">
    <property type="entry name" value="OM_lipoprot_LolB"/>
</dbReference>
<protein>
    <recommendedName>
        <fullName evidence="4 13">Outer-membrane lipoprotein LolB</fullName>
    </recommendedName>
</protein>
<dbReference type="GO" id="GO:0015031">
    <property type="term" value="P:protein transport"/>
    <property type="evidence" value="ECO:0007669"/>
    <property type="project" value="UniProtKB-KW"/>
</dbReference>
<evidence type="ECO:0000256" key="8">
    <source>
        <dbReference type="ARBA" id="ARBA00023136"/>
    </source>
</evidence>
<dbReference type="CDD" id="cd16326">
    <property type="entry name" value="LolB"/>
    <property type="match status" value="1"/>
</dbReference>
<keyword evidence="6 13" id="KW-0732">Signal</keyword>
<keyword evidence="9 13" id="KW-0564">Palmitate</keyword>
<evidence type="ECO:0000256" key="13">
    <source>
        <dbReference type="HAMAP-Rule" id="MF_00233"/>
    </source>
</evidence>
<evidence type="ECO:0000256" key="3">
    <source>
        <dbReference type="ARBA" id="ARBA00011245"/>
    </source>
</evidence>
<evidence type="ECO:0000256" key="11">
    <source>
        <dbReference type="ARBA" id="ARBA00023237"/>
    </source>
</evidence>
<proteinExistence type="inferred from homology"/>
<reference evidence="15 16" key="1">
    <citation type="journal article" date="2014" name="Int. J. Syst. Evol. Microbiol.">
        <title>Complete genome sequence of Corynebacterium casei LMG S-19264T (=DSM 44701T), isolated from a smear-ripened cheese.</title>
        <authorList>
            <consortium name="US DOE Joint Genome Institute (JGI-PGF)"/>
            <person name="Walter F."/>
            <person name="Albersmeier A."/>
            <person name="Kalinowski J."/>
            <person name="Ruckert C."/>
        </authorList>
    </citation>
    <scope>NUCLEOTIDE SEQUENCE [LARGE SCALE GENOMIC DNA]</scope>
    <source>
        <strain evidence="15 16">NBRC 112785</strain>
    </source>
</reference>
<evidence type="ECO:0000256" key="12">
    <source>
        <dbReference type="ARBA" id="ARBA00023288"/>
    </source>
</evidence>
<dbReference type="Pfam" id="PF03550">
    <property type="entry name" value="LolB"/>
    <property type="match status" value="1"/>
</dbReference>
<evidence type="ECO:0000256" key="1">
    <source>
        <dbReference type="ARBA" id="ARBA00004459"/>
    </source>
</evidence>
<comment type="subcellular location">
    <subcellularLocation>
        <location evidence="1 13">Cell outer membrane</location>
        <topology evidence="1 13">Lipid-anchor</topology>
    </subcellularLocation>
</comment>
<evidence type="ECO:0000256" key="5">
    <source>
        <dbReference type="ARBA" id="ARBA00022448"/>
    </source>
</evidence>
<name>A0AA37TUG1_9GAMM</name>
<dbReference type="Proteomes" id="UP001157439">
    <property type="component" value="Unassembled WGS sequence"/>
</dbReference>
<keyword evidence="11 13" id="KW-0998">Cell outer membrane</keyword>
<accession>A0AA37TUG1</accession>
<keyword evidence="16" id="KW-1185">Reference proteome</keyword>
<evidence type="ECO:0000256" key="2">
    <source>
        <dbReference type="ARBA" id="ARBA00009696"/>
    </source>
</evidence>
<sequence length="198" mass="21997">MTKLTFPKISGVILLLFWLSGCASSPQTYQVSDSQTVDDWQLNGRIGVVTPERKFSGTVFWLHQPPQQRLTINTVLGISVLQLSADKQGATLLVDGNTYQDRNAEQLIASVTGLPLPLQALSSWLKGIPTPADKVVDSDSEGRPKTMTRQVENQQWTAHYRSWQSQSGATIPRLIEVKSDSITIKLQINQWLALAPER</sequence>
<evidence type="ECO:0000256" key="7">
    <source>
        <dbReference type="ARBA" id="ARBA00022927"/>
    </source>
</evidence>
<dbReference type="RefSeq" id="WP_158220682.1">
    <property type="nucleotide sequence ID" value="NZ_BSPO01000002.1"/>
</dbReference>
<evidence type="ECO:0000256" key="14">
    <source>
        <dbReference type="SAM" id="SignalP"/>
    </source>
</evidence>
<dbReference type="AlphaFoldDB" id="A0AA37TUG1"/>
<dbReference type="GO" id="GO:0044874">
    <property type="term" value="P:lipoprotein localization to outer membrane"/>
    <property type="evidence" value="ECO:0007669"/>
    <property type="project" value="UniProtKB-UniRule"/>
</dbReference>
<gene>
    <name evidence="13 15" type="primary">lolB</name>
    <name evidence="15" type="ORF">GCM10007894_09520</name>
</gene>
<evidence type="ECO:0000256" key="6">
    <source>
        <dbReference type="ARBA" id="ARBA00022729"/>
    </source>
</evidence>
<keyword evidence="10 13" id="KW-0143">Chaperone</keyword>
<dbReference type="Gene3D" id="2.50.20.10">
    <property type="entry name" value="Lipoprotein localisation LolA/LolB/LppX"/>
    <property type="match status" value="1"/>
</dbReference>
<feature type="signal peptide" evidence="14">
    <location>
        <begin position="1"/>
        <end position="23"/>
    </location>
</feature>
<comment type="function">
    <text evidence="13">Plays a critical role in the incorporation of lipoproteins in the outer membrane after they are released by the LolA protein.</text>
</comment>
<keyword evidence="8 13" id="KW-0472">Membrane</keyword>
<dbReference type="HAMAP" id="MF_00233">
    <property type="entry name" value="LolB"/>
    <property type="match status" value="1"/>
</dbReference>
<keyword evidence="5 13" id="KW-0813">Transport</keyword>
<dbReference type="SUPFAM" id="SSF89392">
    <property type="entry name" value="Prokaryotic lipoproteins and lipoprotein localization factors"/>
    <property type="match status" value="1"/>
</dbReference>
<dbReference type="InterPro" id="IPR029046">
    <property type="entry name" value="LolA/LolB/LppX"/>
</dbReference>
<evidence type="ECO:0000313" key="16">
    <source>
        <dbReference type="Proteomes" id="UP001157439"/>
    </source>
</evidence>
<feature type="chain" id="PRO_5041448561" description="Outer-membrane lipoprotein LolB" evidence="14">
    <location>
        <begin position="24"/>
        <end position="198"/>
    </location>
</feature>
<dbReference type="PROSITE" id="PS51257">
    <property type="entry name" value="PROKAR_LIPOPROTEIN"/>
    <property type="match status" value="1"/>
</dbReference>